<sequence length="199" mass="22586">MLKQYMIDLLTKANMLHCKLASTLMSTSASDDTSSVQDTSSTSPLDPTLYRQLVGSLQYLTLTLLDLSYAVYRVCQHMHAPTMEHFVLVKRIIHYVKYTLELGLVITPSPDFTIQAFSDADWAGPRRNERWPGLLLNLTIRLLSIAPMARKELQVQFISTKDQIDDILTKPLSTSRFVFFRTKLRLCLRVPSAFEGSIG</sequence>
<evidence type="ECO:0008006" key="3">
    <source>
        <dbReference type="Google" id="ProtNLM"/>
    </source>
</evidence>
<dbReference type="Proteomes" id="UP001454036">
    <property type="component" value="Unassembled WGS sequence"/>
</dbReference>
<reference evidence="1 2" key="1">
    <citation type="submission" date="2024-01" db="EMBL/GenBank/DDBJ databases">
        <title>The complete chloroplast genome sequence of Lithospermum erythrorhizon: insights into the phylogenetic relationship among Boraginaceae species and the maternal lineages of purple gromwells.</title>
        <authorList>
            <person name="Okada T."/>
            <person name="Watanabe K."/>
        </authorList>
    </citation>
    <scope>NUCLEOTIDE SEQUENCE [LARGE SCALE GENOMIC DNA]</scope>
</reference>
<evidence type="ECO:0000313" key="2">
    <source>
        <dbReference type="Proteomes" id="UP001454036"/>
    </source>
</evidence>
<dbReference type="EMBL" id="BAABME010009213">
    <property type="protein sequence ID" value="GAA0174762.1"/>
    <property type="molecule type" value="Genomic_DNA"/>
</dbReference>
<protein>
    <recommendedName>
        <fullName evidence="3">Mitochondrial protein</fullName>
    </recommendedName>
</protein>
<evidence type="ECO:0000313" key="1">
    <source>
        <dbReference type="EMBL" id="GAA0174762.1"/>
    </source>
</evidence>
<dbReference type="PANTHER" id="PTHR11439">
    <property type="entry name" value="GAG-POL-RELATED RETROTRANSPOSON"/>
    <property type="match status" value="1"/>
</dbReference>
<comment type="caution">
    <text evidence="1">The sequence shown here is derived from an EMBL/GenBank/DDBJ whole genome shotgun (WGS) entry which is preliminary data.</text>
</comment>
<name>A0AAV3RKF2_LITER</name>
<gene>
    <name evidence="1" type="ORF">LIER_28089</name>
</gene>
<organism evidence="1 2">
    <name type="scientific">Lithospermum erythrorhizon</name>
    <name type="common">Purple gromwell</name>
    <name type="synonym">Lithospermum officinale var. erythrorhizon</name>
    <dbReference type="NCBI Taxonomy" id="34254"/>
    <lineage>
        <taxon>Eukaryota</taxon>
        <taxon>Viridiplantae</taxon>
        <taxon>Streptophyta</taxon>
        <taxon>Embryophyta</taxon>
        <taxon>Tracheophyta</taxon>
        <taxon>Spermatophyta</taxon>
        <taxon>Magnoliopsida</taxon>
        <taxon>eudicotyledons</taxon>
        <taxon>Gunneridae</taxon>
        <taxon>Pentapetalae</taxon>
        <taxon>asterids</taxon>
        <taxon>lamiids</taxon>
        <taxon>Boraginales</taxon>
        <taxon>Boraginaceae</taxon>
        <taxon>Boraginoideae</taxon>
        <taxon>Lithospermeae</taxon>
        <taxon>Lithospermum</taxon>
    </lineage>
</organism>
<keyword evidence="2" id="KW-1185">Reference proteome</keyword>
<dbReference type="PANTHER" id="PTHR11439:SF450">
    <property type="entry name" value="REVERSE TRANSCRIPTASE TY1_COPIA-TYPE DOMAIN-CONTAINING PROTEIN"/>
    <property type="match status" value="1"/>
</dbReference>
<proteinExistence type="predicted"/>
<dbReference type="AlphaFoldDB" id="A0AAV3RKF2"/>
<accession>A0AAV3RKF2</accession>